<dbReference type="Proteomes" id="UP001472866">
    <property type="component" value="Chromosome 03"/>
</dbReference>
<name>A0AAX4P520_9CHLO</name>
<reference evidence="3 4" key="1">
    <citation type="submission" date="2024-03" db="EMBL/GenBank/DDBJ databases">
        <title>Complete genome sequence of the green alga Chloropicon roscoffensis RCC1871.</title>
        <authorList>
            <person name="Lemieux C."/>
            <person name="Pombert J.-F."/>
            <person name="Otis C."/>
            <person name="Turmel M."/>
        </authorList>
    </citation>
    <scope>NUCLEOTIDE SEQUENCE [LARGE SCALE GENOMIC DNA]</scope>
    <source>
        <strain evidence="3 4">RCC1871</strain>
    </source>
</reference>
<keyword evidence="4" id="KW-1185">Reference proteome</keyword>
<protein>
    <submittedName>
        <fullName evidence="3">Uncharacterized protein</fullName>
    </submittedName>
</protein>
<accession>A0AAX4P520</accession>
<dbReference type="EMBL" id="CP151503">
    <property type="protein sequence ID" value="WZN60725.1"/>
    <property type="molecule type" value="Genomic_DNA"/>
</dbReference>
<organism evidence="3 4">
    <name type="scientific">Chloropicon roscoffensis</name>
    <dbReference type="NCBI Taxonomy" id="1461544"/>
    <lineage>
        <taxon>Eukaryota</taxon>
        <taxon>Viridiplantae</taxon>
        <taxon>Chlorophyta</taxon>
        <taxon>Chloropicophyceae</taxon>
        <taxon>Chloropicales</taxon>
        <taxon>Chloropicaceae</taxon>
        <taxon>Chloropicon</taxon>
    </lineage>
</organism>
<proteinExistence type="predicted"/>
<evidence type="ECO:0000256" key="1">
    <source>
        <dbReference type="SAM" id="MobiDB-lite"/>
    </source>
</evidence>
<evidence type="ECO:0000256" key="2">
    <source>
        <dbReference type="SAM" id="SignalP"/>
    </source>
</evidence>
<feature type="region of interest" description="Disordered" evidence="1">
    <location>
        <begin position="36"/>
        <end position="71"/>
    </location>
</feature>
<dbReference type="PROSITE" id="PS51257">
    <property type="entry name" value="PROKAR_LIPOPROTEIN"/>
    <property type="match status" value="1"/>
</dbReference>
<feature type="compositionally biased region" description="Basic and acidic residues" evidence="1">
    <location>
        <begin position="136"/>
        <end position="151"/>
    </location>
</feature>
<evidence type="ECO:0000313" key="3">
    <source>
        <dbReference type="EMBL" id="WZN60725.1"/>
    </source>
</evidence>
<feature type="chain" id="PRO_5043421867" evidence="2">
    <location>
        <begin position="29"/>
        <end position="163"/>
    </location>
</feature>
<sequence>MGRRVALRSAAALLLAVVVAGCICGVEADRLSKFQRKSSDPFPERPAIQGGETADQKAQAEPLLDDNDGKTFKTVPTWSSCNVTGEFRAASALRRCFALTLQPLCDLASSPRTRRKVPQVHLRGDAQGPGQLQEDQVSRPDHLCRSWREPHGQGSAPANVHHA</sequence>
<keyword evidence="2" id="KW-0732">Signal</keyword>
<feature type="region of interest" description="Disordered" evidence="1">
    <location>
        <begin position="112"/>
        <end position="163"/>
    </location>
</feature>
<gene>
    <name evidence="3" type="ORF">HKI87_03g22590</name>
</gene>
<evidence type="ECO:0000313" key="4">
    <source>
        <dbReference type="Proteomes" id="UP001472866"/>
    </source>
</evidence>
<feature type="signal peptide" evidence="2">
    <location>
        <begin position="1"/>
        <end position="28"/>
    </location>
</feature>
<dbReference type="AlphaFoldDB" id="A0AAX4P520"/>